<dbReference type="InterPro" id="IPR036052">
    <property type="entry name" value="TrpB-like_PALP_sf"/>
</dbReference>
<comment type="cofactor">
    <cofactor evidence="1">
        <name>pyridoxal 5'-phosphate</name>
        <dbReference type="ChEBI" id="CHEBI:597326"/>
    </cofactor>
</comment>
<evidence type="ECO:0000256" key="5">
    <source>
        <dbReference type="ARBA" id="ARBA00047931"/>
    </source>
</evidence>
<proteinExistence type="predicted"/>
<dbReference type="STRING" id="349521.HCH_03693"/>
<dbReference type="OrthoDB" id="9805733at2"/>
<dbReference type="PANTHER" id="PTHR10314">
    <property type="entry name" value="CYSTATHIONINE BETA-SYNTHASE"/>
    <property type="match status" value="1"/>
</dbReference>
<evidence type="ECO:0000256" key="4">
    <source>
        <dbReference type="ARBA" id="ARBA00022898"/>
    </source>
</evidence>
<dbReference type="GO" id="GO:0006535">
    <property type="term" value="P:cysteine biosynthetic process from serine"/>
    <property type="evidence" value="ECO:0007669"/>
    <property type="project" value="InterPro"/>
</dbReference>
<evidence type="ECO:0000256" key="3">
    <source>
        <dbReference type="ARBA" id="ARBA00012681"/>
    </source>
</evidence>
<feature type="domain" description="Tryptophan synthase beta chain-like PALP" evidence="6">
    <location>
        <begin position="6"/>
        <end position="297"/>
    </location>
</feature>
<protein>
    <recommendedName>
        <fullName evidence="3">cysteine synthase</fullName>
        <ecNumber evidence="3">2.5.1.47</ecNumber>
    </recommendedName>
</protein>
<organism evidence="7 8">
    <name type="scientific">Hahella chejuensis (strain KCTC 2396)</name>
    <dbReference type="NCBI Taxonomy" id="349521"/>
    <lineage>
        <taxon>Bacteria</taxon>
        <taxon>Pseudomonadati</taxon>
        <taxon>Pseudomonadota</taxon>
        <taxon>Gammaproteobacteria</taxon>
        <taxon>Oceanospirillales</taxon>
        <taxon>Hahellaceae</taxon>
        <taxon>Hahella</taxon>
    </lineage>
</organism>
<dbReference type="AlphaFoldDB" id="Q2SFZ3"/>
<dbReference type="InterPro" id="IPR001926">
    <property type="entry name" value="TrpB-like_PALP"/>
</dbReference>
<dbReference type="CDD" id="cd01561">
    <property type="entry name" value="CBS_like"/>
    <property type="match status" value="1"/>
</dbReference>
<evidence type="ECO:0000259" key="6">
    <source>
        <dbReference type="Pfam" id="PF00291"/>
    </source>
</evidence>
<evidence type="ECO:0000256" key="2">
    <source>
        <dbReference type="ARBA" id="ARBA00004962"/>
    </source>
</evidence>
<comment type="pathway">
    <text evidence="2">Amino-acid biosynthesis; L-cysteine biosynthesis; L-cysteine from L-serine: step 2/2.</text>
</comment>
<gene>
    <name evidence="7" type="ordered locus">HCH_03693</name>
</gene>
<dbReference type="Proteomes" id="UP000000238">
    <property type="component" value="Chromosome"/>
</dbReference>
<dbReference type="eggNOG" id="COG0031">
    <property type="taxonomic scope" value="Bacteria"/>
</dbReference>
<dbReference type="KEGG" id="hch:HCH_03693"/>
<dbReference type="InterPro" id="IPR050214">
    <property type="entry name" value="Cys_Synth/Cystath_Beta-Synth"/>
</dbReference>
<dbReference type="PROSITE" id="PS00901">
    <property type="entry name" value="CYS_SYNTHASE"/>
    <property type="match status" value="1"/>
</dbReference>
<dbReference type="Pfam" id="PF00291">
    <property type="entry name" value="PALP"/>
    <property type="match status" value="1"/>
</dbReference>
<dbReference type="InterPro" id="IPR001216">
    <property type="entry name" value="P-phosphate_BS"/>
</dbReference>
<dbReference type="Gene3D" id="3.40.50.1100">
    <property type="match status" value="2"/>
</dbReference>
<dbReference type="GO" id="GO:0004124">
    <property type="term" value="F:cysteine synthase activity"/>
    <property type="evidence" value="ECO:0007669"/>
    <property type="project" value="UniProtKB-EC"/>
</dbReference>
<keyword evidence="8" id="KW-1185">Reference proteome</keyword>
<accession>Q2SFZ3</accession>
<evidence type="ECO:0000313" key="7">
    <source>
        <dbReference type="EMBL" id="ABC30431.1"/>
    </source>
</evidence>
<evidence type="ECO:0000256" key="1">
    <source>
        <dbReference type="ARBA" id="ARBA00001933"/>
    </source>
</evidence>
<evidence type="ECO:0000313" key="8">
    <source>
        <dbReference type="Proteomes" id="UP000000238"/>
    </source>
</evidence>
<dbReference type="SUPFAM" id="SSF53686">
    <property type="entry name" value="Tryptophan synthase beta subunit-like PLP-dependent enzymes"/>
    <property type="match status" value="1"/>
</dbReference>
<dbReference type="RefSeq" id="WP_011397499.1">
    <property type="nucleotide sequence ID" value="NC_007645.1"/>
</dbReference>
<sequence length="354" mass="37937">MIKTKVSELIGETPLLELPLQDCSWKLLLKLEKFNPGMSMKDRMARSMIEAAVREGRLQPGGVIVESSSGNTATGLALLAAEMGFRFIAVMDHHAAVEKVMAVKAYGGEVHIVKGDYADDEVATVERELTAARLASEIEGACFMDQSNNLANPGGYSGSLAHELIRDTDGGIDALVACVGTGGSITGVASELKKYRSDIRIFGVEPVGSVVFRKEGGPYYQSGTGVPPGDAIGAAFRRELVDYGYQVTDAEAFETCRYLARQRGLLIGGSAGGAVYQSVKIAQNLSGSGTMVCIVCDGGEKYLPTIFNDEWMSERGLFEPRVHQELNRWLTPAFPGRINKTRAGADARAASLCL</sequence>
<keyword evidence="4" id="KW-0663">Pyridoxal phosphate</keyword>
<reference evidence="7 8" key="1">
    <citation type="journal article" date="2005" name="Nucleic Acids Res.">
        <title>Genomic blueprint of Hahella chejuensis, a marine microbe producing an algicidal agent.</title>
        <authorList>
            <person name="Jeong H."/>
            <person name="Yim J.H."/>
            <person name="Lee C."/>
            <person name="Choi S.-H."/>
            <person name="Park Y.K."/>
            <person name="Yoon S.H."/>
            <person name="Hur C.-G."/>
            <person name="Kang H.-Y."/>
            <person name="Kim D."/>
            <person name="Lee H.H."/>
            <person name="Park K.H."/>
            <person name="Park S.-H."/>
            <person name="Park H.-S."/>
            <person name="Lee H.K."/>
            <person name="Oh T.K."/>
            <person name="Kim J.F."/>
        </authorList>
    </citation>
    <scope>NUCLEOTIDE SEQUENCE [LARGE SCALE GENOMIC DNA]</scope>
    <source>
        <strain evidence="7 8">KCTC 2396</strain>
    </source>
</reference>
<dbReference type="EMBL" id="CP000155">
    <property type="protein sequence ID" value="ABC30431.1"/>
    <property type="molecule type" value="Genomic_DNA"/>
</dbReference>
<dbReference type="EC" id="2.5.1.47" evidence="3"/>
<name>Q2SFZ3_HAHCH</name>
<dbReference type="HOGENOM" id="CLU_021018_1_0_6"/>
<comment type="catalytic activity">
    <reaction evidence="5">
        <text>O-acetyl-L-serine + hydrogen sulfide = L-cysteine + acetate</text>
        <dbReference type="Rhea" id="RHEA:14829"/>
        <dbReference type="ChEBI" id="CHEBI:29919"/>
        <dbReference type="ChEBI" id="CHEBI:30089"/>
        <dbReference type="ChEBI" id="CHEBI:35235"/>
        <dbReference type="ChEBI" id="CHEBI:58340"/>
        <dbReference type="EC" id="2.5.1.47"/>
    </reaction>
</comment>